<evidence type="ECO:0000256" key="3">
    <source>
        <dbReference type="ARBA" id="ARBA00007931"/>
    </source>
</evidence>
<dbReference type="EMBL" id="CP041186">
    <property type="protein sequence ID" value="QDG50994.1"/>
    <property type="molecule type" value="Genomic_DNA"/>
</dbReference>
<feature type="domain" description="Peptidase M50" evidence="13">
    <location>
        <begin position="140"/>
        <end position="198"/>
    </location>
</feature>
<keyword evidence="15" id="KW-1185">Reference proteome</keyword>
<dbReference type="PANTHER" id="PTHR39188:SF3">
    <property type="entry name" value="STAGE IV SPORULATION PROTEIN FB"/>
    <property type="match status" value="1"/>
</dbReference>
<evidence type="ECO:0000256" key="5">
    <source>
        <dbReference type="ARBA" id="ARBA00022692"/>
    </source>
</evidence>
<dbReference type="GO" id="GO:0008237">
    <property type="term" value="F:metallopeptidase activity"/>
    <property type="evidence" value="ECO:0007669"/>
    <property type="project" value="UniProtKB-KW"/>
</dbReference>
<keyword evidence="4" id="KW-0645">Protease</keyword>
<keyword evidence="6" id="KW-0479">Metal-binding</keyword>
<dbReference type="OrthoDB" id="166377at2"/>
<comment type="cofactor">
    <cofactor evidence="1">
        <name>Zn(2+)</name>
        <dbReference type="ChEBI" id="CHEBI:29105"/>
    </cofactor>
</comment>
<evidence type="ECO:0000256" key="12">
    <source>
        <dbReference type="SAM" id="Phobius"/>
    </source>
</evidence>
<dbReference type="RefSeq" id="WP_141197484.1">
    <property type="nucleotide sequence ID" value="NZ_CP041186.1"/>
</dbReference>
<dbReference type="AlphaFoldDB" id="A0A4Y6PRM3"/>
<evidence type="ECO:0000256" key="9">
    <source>
        <dbReference type="ARBA" id="ARBA00022989"/>
    </source>
</evidence>
<name>A0A4Y6PRM3_PERCE</name>
<keyword evidence="11 12" id="KW-0472">Membrane</keyword>
<comment type="subcellular location">
    <subcellularLocation>
        <location evidence="2">Membrane</location>
        <topology evidence="2">Multi-pass membrane protein</topology>
    </subcellularLocation>
</comment>
<dbReference type="Pfam" id="PF02163">
    <property type="entry name" value="Peptidase_M50"/>
    <property type="match status" value="1"/>
</dbReference>
<evidence type="ECO:0000256" key="6">
    <source>
        <dbReference type="ARBA" id="ARBA00022723"/>
    </source>
</evidence>
<dbReference type="GO" id="GO:0006508">
    <property type="term" value="P:proteolysis"/>
    <property type="evidence" value="ECO:0007669"/>
    <property type="project" value="UniProtKB-KW"/>
</dbReference>
<dbReference type="Proteomes" id="UP000315995">
    <property type="component" value="Chromosome"/>
</dbReference>
<feature type="transmembrane region" description="Helical" evidence="12">
    <location>
        <begin position="50"/>
        <end position="69"/>
    </location>
</feature>
<gene>
    <name evidence="14" type="ORF">FIV42_09675</name>
</gene>
<accession>A0A5B8Y2N0</accession>
<evidence type="ECO:0000256" key="8">
    <source>
        <dbReference type="ARBA" id="ARBA00022833"/>
    </source>
</evidence>
<dbReference type="GO" id="GO:0046872">
    <property type="term" value="F:metal ion binding"/>
    <property type="evidence" value="ECO:0007669"/>
    <property type="project" value="UniProtKB-KW"/>
</dbReference>
<reference evidence="14 15" key="1">
    <citation type="submission" date="2019-06" db="EMBL/GenBank/DDBJ databases">
        <title>Persicimonas caeni gen. nov., sp. nov., a predatory bacterium isolated from solar saltern.</title>
        <authorList>
            <person name="Wang S."/>
        </authorList>
    </citation>
    <scope>NUCLEOTIDE SEQUENCE [LARGE SCALE GENOMIC DNA]</scope>
    <source>
        <strain evidence="14 15">YN101</strain>
    </source>
</reference>
<sequence>MFERSGYHFFTFRGIDVAVSPWYMLLMAFFAFGGLLRAGGGASGAELQYGLLLVIGVTVSLLIHEFGHAFVSKYYGLRPSILLHGFGGLCAHEPADSDGKDAFIVFAGPGIELVFGGLCAVFGWFVLPQLGLSPPVYSVLADFTNILIWFNIVWGALNLLLPIWPLDGGQLFHLLLRRFMPEARAQELALKVSIFVLIPVGIIGFMYLKSFFVALLAFFLLMNNINALKAGQQLVARQAKVRASDFQQELFEEAEAALADGDVREAYRLCHQLRSTGDMPAKMLDRVWEILTVTAVEMERFDEAKSYAKRAPDTAAVKQARARLETQTA</sequence>
<evidence type="ECO:0000313" key="14">
    <source>
        <dbReference type="EMBL" id="QDG50994.1"/>
    </source>
</evidence>
<evidence type="ECO:0000256" key="11">
    <source>
        <dbReference type="ARBA" id="ARBA00023136"/>
    </source>
</evidence>
<evidence type="ECO:0000256" key="2">
    <source>
        <dbReference type="ARBA" id="ARBA00004141"/>
    </source>
</evidence>
<keyword evidence="10" id="KW-0482">Metalloprotease</keyword>
<accession>A0A4Y6PRM3</accession>
<evidence type="ECO:0000256" key="7">
    <source>
        <dbReference type="ARBA" id="ARBA00022801"/>
    </source>
</evidence>
<evidence type="ECO:0000259" key="13">
    <source>
        <dbReference type="Pfam" id="PF02163"/>
    </source>
</evidence>
<feature type="transmembrane region" description="Helical" evidence="12">
    <location>
        <begin position="103"/>
        <end position="126"/>
    </location>
</feature>
<dbReference type="PANTHER" id="PTHR39188">
    <property type="entry name" value="MEMBRANE-ASSOCIATED ZINC METALLOPROTEASE M50B"/>
    <property type="match status" value="1"/>
</dbReference>
<feature type="transmembrane region" description="Helical" evidence="12">
    <location>
        <begin position="146"/>
        <end position="167"/>
    </location>
</feature>
<proteinExistence type="inferred from homology"/>
<evidence type="ECO:0000256" key="10">
    <source>
        <dbReference type="ARBA" id="ARBA00023049"/>
    </source>
</evidence>
<dbReference type="GO" id="GO:0016020">
    <property type="term" value="C:membrane"/>
    <property type="evidence" value="ECO:0007669"/>
    <property type="project" value="UniProtKB-SubCell"/>
</dbReference>
<feature type="transmembrane region" description="Helical" evidence="12">
    <location>
        <begin position="20"/>
        <end position="38"/>
    </location>
</feature>
<evidence type="ECO:0000256" key="1">
    <source>
        <dbReference type="ARBA" id="ARBA00001947"/>
    </source>
</evidence>
<protein>
    <recommendedName>
        <fullName evidence="13">Peptidase M50 domain-containing protein</fullName>
    </recommendedName>
</protein>
<comment type="similarity">
    <text evidence="3">Belongs to the peptidase M50B family.</text>
</comment>
<keyword evidence="7" id="KW-0378">Hydrolase</keyword>
<evidence type="ECO:0000313" key="15">
    <source>
        <dbReference type="Proteomes" id="UP000315995"/>
    </source>
</evidence>
<evidence type="ECO:0000256" key="4">
    <source>
        <dbReference type="ARBA" id="ARBA00022670"/>
    </source>
</evidence>
<keyword evidence="9 12" id="KW-1133">Transmembrane helix</keyword>
<keyword evidence="5 12" id="KW-0812">Transmembrane</keyword>
<keyword evidence="8" id="KW-0862">Zinc</keyword>
<organism evidence="14 15">
    <name type="scientific">Persicimonas caeni</name>
    <dbReference type="NCBI Taxonomy" id="2292766"/>
    <lineage>
        <taxon>Bacteria</taxon>
        <taxon>Deltaproteobacteria</taxon>
        <taxon>Bradymonadales</taxon>
        <taxon>Bradymonadaceae</taxon>
        <taxon>Persicimonas</taxon>
    </lineage>
</organism>
<dbReference type="InterPro" id="IPR008915">
    <property type="entry name" value="Peptidase_M50"/>
</dbReference>